<feature type="compositionally biased region" description="Polar residues" evidence="1">
    <location>
        <begin position="989"/>
        <end position="1015"/>
    </location>
</feature>
<feature type="region of interest" description="Disordered" evidence="1">
    <location>
        <begin position="792"/>
        <end position="816"/>
    </location>
</feature>
<name>A0A815GVM9_9BILA</name>
<sequence length="1420" mass="160996">MNRSRLATSIDYSQQVAINLDELDKRERLNINDVVSHGYLQRVLRQYELFGLQPDTLLFVTLTALGAISNRSFIKNSNNIPVMLNHGSLLVGKTGTNKSSYIKLIRHGINTLSHHYEATYYRNIDKNGNKINHDQLTTRQDQESSSTSSKMLKAPFMTEVCTELAITKNLATTDTFLCHDEGDVILNTFGFYSPADLKNAAGINLLCSALDGLLDYKRITGHQCIEVKNSHLSMLLATTGSKIFLTLQVMHQKKEDVGVLGRLNIWYLPSSQAFVPPRHSKLISDIASIDHLLIIAHELFQYSLEFRFQKHASDVLAKKVINEEDEYMMSLRIKQGITNENSSTSSIDNDKYHHDVFHPCPDDSTENGGIISAYKLMMSILDSEFKGAQQMEEHLVGCVRKATNNFPRICAILCLFEIIGEICSNLLKYIIFDEGNFSRPHSLSNKFISLEFVCAARQYVKNYMTNLPVIDGRSIIYINKLQVERGFNFYTYLEGTTKMLFSASLINQTGQIVQETNLTNCLSKKEKQEMSWIIKVLQTPVIFFSNNYLCKSTPGCPGSGVFKNPTTELRVHVLSLMTTYGLLMDDYYLSGMKTHSFVKVPPSIIRQNESLVKLFTMFGPSLTLNTYEKLYENFGLATTSDASIVPITPIGIKLLRENNAFVNYYHCLDKDERVLHMVQERLNLKEICLISYGKNGPYRYELIDVNRKIINISSKNTNDNYNERVNSDTLLTSIITTTNHIQQQFFSADEINQEEQQSNRSLLLNHVVDVNLKEIASPVGQDENHDSNLISEVHDHSQTTRQIQRKKSSESSISINSRTSSSSISLSSIDRQIPLQQLPLSSSPLPSLLFKEVLNINNTLSMDNMDIPDLSTILEEQKSSLSNSATENSHILLQFVSPVTETPQFITQPFVPTDLFTGATISPITCPDIDQQSGLLECSTDNETNKSSSLYSTVVPTISVSSHDPVGSILPLFSMELQSNTDVSEHRSSNTSPMRLSFHSSETSTESLRDSSSISIVKKKRGRKSNIEKQQTSSPIHDIENILANCKHPIYKRLILLDGIVFSKTYLTHAVQQFADLRDGAIEKLCQVGIFIRREVFAKRSSSGDVEYLEGYIKYSPVDSNDTSFNIEEYIHFANLLATYDITTEEYIDSFNGKQAFLQNDEGGFIKHVLNRSHIKLKSYLFSLKFVDFIQNNNYFSQRFTIDNSATCFDKPSMTPTTSNTLVLSSWITEQLQLCDERIFIKENVFAKKNSNGIIEYLDGYIKLCPTYNINNSASSYTEDNIKFAEMLGEYNITLEEYISSFDNKQSSPPNSNNNITKGVLSRTDIHLKTYLFSTKLVDFINTNHFYSQRFVVSNEAVYWSTEGILPTTSSLAIDEYQQNQYKKINQRQISRKRTNENLLATAGPAPKRTRHRPRRFDQE</sequence>
<accession>A0A815GVM9</accession>
<comment type="caution">
    <text evidence="2">The sequence shown here is derived from an EMBL/GenBank/DDBJ whole genome shotgun (WGS) entry which is preliminary data.</text>
</comment>
<dbReference type="Proteomes" id="UP000663882">
    <property type="component" value="Unassembled WGS sequence"/>
</dbReference>
<reference evidence="2" key="1">
    <citation type="submission" date="2021-02" db="EMBL/GenBank/DDBJ databases">
        <authorList>
            <person name="Nowell W R."/>
        </authorList>
    </citation>
    <scope>NUCLEOTIDE SEQUENCE</scope>
</reference>
<organism evidence="2 4">
    <name type="scientific">Rotaria sordida</name>
    <dbReference type="NCBI Taxonomy" id="392033"/>
    <lineage>
        <taxon>Eukaryota</taxon>
        <taxon>Metazoa</taxon>
        <taxon>Spiralia</taxon>
        <taxon>Gnathifera</taxon>
        <taxon>Rotifera</taxon>
        <taxon>Eurotatoria</taxon>
        <taxon>Bdelloidea</taxon>
        <taxon>Philodinida</taxon>
        <taxon>Philodinidae</taxon>
        <taxon>Rotaria</taxon>
    </lineage>
</organism>
<evidence type="ECO:0000256" key="1">
    <source>
        <dbReference type="SAM" id="MobiDB-lite"/>
    </source>
</evidence>
<dbReference type="EMBL" id="CAJOBE010001253">
    <property type="protein sequence ID" value="CAF3727622.1"/>
    <property type="molecule type" value="Genomic_DNA"/>
</dbReference>
<feature type="compositionally biased region" description="Basic residues" evidence="1">
    <location>
        <begin position="1408"/>
        <end position="1420"/>
    </location>
</feature>
<dbReference type="InterPro" id="IPR025048">
    <property type="entry name" value="DUF3987"/>
</dbReference>
<gene>
    <name evidence="3" type="ORF">FNK824_LOCUS10884</name>
    <name evidence="2" type="ORF">RFH988_LOCUS31916</name>
</gene>
<evidence type="ECO:0000313" key="3">
    <source>
        <dbReference type="EMBL" id="CAF3727622.1"/>
    </source>
</evidence>
<dbReference type="Pfam" id="PF13148">
    <property type="entry name" value="DUF3987"/>
    <property type="match status" value="1"/>
</dbReference>
<dbReference type="OrthoDB" id="10032909at2759"/>
<protein>
    <submittedName>
        <fullName evidence="2">Uncharacterized protein</fullName>
    </submittedName>
</protein>
<feature type="region of interest" description="Disordered" evidence="1">
    <location>
        <begin position="983"/>
        <end position="1031"/>
    </location>
</feature>
<feature type="region of interest" description="Disordered" evidence="1">
    <location>
        <begin position="1389"/>
        <end position="1420"/>
    </location>
</feature>
<dbReference type="Proteomes" id="UP000663874">
    <property type="component" value="Unassembled WGS sequence"/>
</dbReference>
<evidence type="ECO:0000313" key="4">
    <source>
        <dbReference type="Proteomes" id="UP000663882"/>
    </source>
</evidence>
<evidence type="ECO:0000313" key="2">
    <source>
        <dbReference type="EMBL" id="CAF1343580.1"/>
    </source>
</evidence>
<dbReference type="EMBL" id="CAJNOO010003556">
    <property type="protein sequence ID" value="CAF1343580.1"/>
    <property type="molecule type" value="Genomic_DNA"/>
</dbReference>
<proteinExistence type="predicted"/>